<dbReference type="Proteomes" id="UP000749471">
    <property type="component" value="Unassembled WGS sequence"/>
</dbReference>
<evidence type="ECO:0000313" key="1">
    <source>
        <dbReference type="EMBL" id="MBU5438284.1"/>
    </source>
</evidence>
<keyword evidence="2" id="KW-1185">Reference proteome</keyword>
<evidence type="ECO:0000313" key="2">
    <source>
        <dbReference type="Proteomes" id="UP000749471"/>
    </source>
</evidence>
<sequence length="133" mass="14975">MATIGTLGDIVFSVSRKTAMTFDNMKWDSSVRYATHDRHLKDVLLEFTGTDADTISFSIYFSVFLGVNPMQEITKLLDAERKGKVMRLIIGSKTYGKNKWVIEKTSKDLEKFDNKGNLLVAKVSISLKAYAGR</sequence>
<dbReference type="RefSeq" id="WP_216519266.1">
    <property type="nucleotide sequence ID" value="NZ_JAHLPM010000007.1"/>
</dbReference>
<proteinExistence type="predicted"/>
<reference evidence="1 2" key="1">
    <citation type="submission" date="2021-06" db="EMBL/GenBank/DDBJ databases">
        <authorList>
            <person name="Sun Q."/>
            <person name="Li D."/>
        </authorList>
    </citation>
    <scope>NUCLEOTIDE SEQUENCE [LARGE SCALE GENOMIC DNA]</scope>
    <source>
        <strain evidence="1 2">MSJ-40</strain>
    </source>
</reference>
<dbReference type="Pfam" id="PF06995">
    <property type="entry name" value="Phage_P2_GpU"/>
    <property type="match status" value="1"/>
</dbReference>
<gene>
    <name evidence="1" type="ORF">KQI42_09705</name>
</gene>
<dbReference type="InterPro" id="IPR009734">
    <property type="entry name" value="Myoviridae_GpU"/>
</dbReference>
<dbReference type="EMBL" id="JAHLPM010000007">
    <property type="protein sequence ID" value="MBU5438284.1"/>
    <property type="molecule type" value="Genomic_DNA"/>
</dbReference>
<name>A0ABS6E5T3_9FIRM</name>
<comment type="caution">
    <text evidence="1">The sequence shown here is derived from an EMBL/GenBank/DDBJ whole genome shotgun (WGS) entry which is preliminary data.</text>
</comment>
<accession>A0ABS6E5T3</accession>
<protein>
    <submittedName>
        <fullName evidence="1">Phage tail protein</fullName>
    </submittedName>
</protein>
<organism evidence="1 2">
    <name type="scientific">Tissierella simiarum</name>
    <dbReference type="NCBI Taxonomy" id="2841534"/>
    <lineage>
        <taxon>Bacteria</taxon>
        <taxon>Bacillati</taxon>
        <taxon>Bacillota</taxon>
        <taxon>Tissierellia</taxon>
        <taxon>Tissierellales</taxon>
        <taxon>Tissierellaceae</taxon>
        <taxon>Tissierella</taxon>
    </lineage>
</organism>